<feature type="compositionally biased region" description="Polar residues" evidence="1">
    <location>
        <begin position="22"/>
        <end position="33"/>
    </location>
</feature>
<feature type="region of interest" description="Disordered" evidence="1">
    <location>
        <begin position="1"/>
        <end position="83"/>
    </location>
</feature>
<reference evidence="2 3" key="1">
    <citation type="submission" date="2018-06" db="EMBL/GenBank/DDBJ databases">
        <title>Complete Genomes of Monosporascus.</title>
        <authorList>
            <person name="Robinson A.J."/>
            <person name="Natvig D.O."/>
        </authorList>
    </citation>
    <scope>NUCLEOTIDE SEQUENCE [LARGE SCALE GENOMIC DNA]</scope>
    <source>
        <strain evidence="2 3">CBS 609.92</strain>
    </source>
</reference>
<keyword evidence="3" id="KW-1185">Reference proteome</keyword>
<gene>
    <name evidence="2" type="ORF">DL762_006535</name>
</gene>
<feature type="region of interest" description="Disordered" evidence="1">
    <location>
        <begin position="96"/>
        <end position="118"/>
    </location>
</feature>
<feature type="compositionally biased region" description="Pro residues" evidence="1">
    <location>
        <begin position="68"/>
        <end position="78"/>
    </location>
</feature>
<evidence type="ECO:0000313" key="3">
    <source>
        <dbReference type="Proteomes" id="UP000294003"/>
    </source>
</evidence>
<proteinExistence type="predicted"/>
<accession>A0ABY0H261</accession>
<evidence type="ECO:0000256" key="1">
    <source>
        <dbReference type="SAM" id="MobiDB-lite"/>
    </source>
</evidence>
<evidence type="ECO:0000313" key="2">
    <source>
        <dbReference type="EMBL" id="RYO82581.1"/>
    </source>
</evidence>
<feature type="compositionally biased region" description="Low complexity" evidence="1">
    <location>
        <begin position="40"/>
        <end position="50"/>
    </location>
</feature>
<sequence>MASIESTTSITSPSQWFGNGALPSQPSGSSTSYFPKRRPSSGSISSSNDSPAETASSRPSASPTGDNPLPPIDTPFPKPDGDIDVAAQLAKKPLPRSLYSSLKRAATSEKKAKVDDPEARARALAEAKKEWLSWKHNGLFSV</sequence>
<feature type="compositionally biased region" description="Basic and acidic residues" evidence="1">
    <location>
        <begin position="106"/>
        <end position="118"/>
    </location>
</feature>
<protein>
    <submittedName>
        <fullName evidence="2">Uncharacterized protein</fullName>
    </submittedName>
</protein>
<organism evidence="2 3">
    <name type="scientific">Monosporascus cannonballus</name>
    <dbReference type="NCBI Taxonomy" id="155416"/>
    <lineage>
        <taxon>Eukaryota</taxon>
        <taxon>Fungi</taxon>
        <taxon>Dikarya</taxon>
        <taxon>Ascomycota</taxon>
        <taxon>Pezizomycotina</taxon>
        <taxon>Sordariomycetes</taxon>
        <taxon>Xylariomycetidae</taxon>
        <taxon>Xylariales</taxon>
        <taxon>Xylariales incertae sedis</taxon>
        <taxon>Monosporascus</taxon>
    </lineage>
</organism>
<dbReference type="EMBL" id="QJNS01000212">
    <property type="protein sequence ID" value="RYO82581.1"/>
    <property type="molecule type" value="Genomic_DNA"/>
</dbReference>
<comment type="caution">
    <text evidence="2">The sequence shown here is derived from an EMBL/GenBank/DDBJ whole genome shotgun (WGS) entry which is preliminary data.</text>
</comment>
<dbReference type="Proteomes" id="UP000294003">
    <property type="component" value="Unassembled WGS sequence"/>
</dbReference>
<feature type="compositionally biased region" description="Polar residues" evidence="1">
    <location>
        <begin position="51"/>
        <end position="65"/>
    </location>
</feature>
<feature type="compositionally biased region" description="Low complexity" evidence="1">
    <location>
        <begin position="1"/>
        <end position="14"/>
    </location>
</feature>
<name>A0ABY0H261_9PEZI</name>